<proteinExistence type="predicted"/>
<dbReference type="KEGG" id="pla:Plav_1047"/>
<dbReference type="STRING" id="402881.Plav_1047"/>
<dbReference type="AlphaFoldDB" id="A7HRY6"/>
<dbReference type="InterPro" id="IPR007712">
    <property type="entry name" value="RelE/ParE_toxin"/>
</dbReference>
<evidence type="ECO:0000313" key="3">
    <source>
        <dbReference type="Proteomes" id="UP000006377"/>
    </source>
</evidence>
<keyword evidence="3" id="KW-1185">Reference proteome</keyword>
<gene>
    <name evidence="2" type="ordered locus">Plav_1047</name>
</gene>
<evidence type="ECO:0000256" key="1">
    <source>
        <dbReference type="ARBA" id="ARBA00022649"/>
    </source>
</evidence>
<name>A7HRY6_PARL1</name>
<organism evidence="2 3">
    <name type="scientific">Parvibaculum lavamentivorans (strain DS-1 / DSM 13023 / NCIMB 13966)</name>
    <dbReference type="NCBI Taxonomy" id="402881"/>
    <lineage>
        <taxon>Bacteria</taxon>
        <taxon>Pseudomonadati</taxon>
        <taxon>Pseudomonadota</taxon>
        <taxon>Alphaproteobacteria</taxon>
        <taxon>Hyphomicrobiales</taxon>
        <taxon>Parvibaculaceae</taxon>
        <taxon>Parvibaculum</taxon>
    </lineage>
</organism>
<dbReference type="InterPro" id="IPR035093">
    <property type="entry name" value="RelE/ParE_toxin_dom_sf"/>
</dbReference>
<dbReference type="Pfam" id="PF05016">
    <property type="entry name" value="ParE_toxin"/>
    <property type="match status" value="1"/>
</dbReference>
<dbReference type="EMBL" id="CP000774">
    <property type="protein sequence ID" value="ABS62669.1"/>
    <property type="molecule type" value="Genomic_DNA"/>
</dbReference>
<dbReference type="HOGENOM" id="CLU_2651162_0_0_5"/>
<accession>A7HRY6</accession>
<sequence>MLFGAAQAETYHARLEQAFDFLSANPRAARERLEITPPVRCHPLGVHIIIYLIEENDDVLILRVRHSREDWDASPI</sequence>
<keyword evidence="1" id="KW-1277">Toxin-antitoxin system</keyword>
<reference evidence="2 3" key="1">
    <citation type="journal article" date="2011" name="Stand. Genomic Sci.">
        <title>Complete genome sequence of Parvibaculum lavamentivorans type strain (DS-1(T)).</title>
        <authorList>
            <person name="Schleheck D."/>
            <person name="Weiss M."/>
            <person name="Pitluck S."/>
            <person name="Bruce D."/>
            <person name="Land M.L."/>
            <person name="Han S."/>
            <person name="Saunders E."/>
            <person name="Tapia R."/>
            <person name="Detter C."/>
            <person name="Brettin T."/>
            <person name="Han J."/>
            <person name="Woyke T."/>
            <person name="Goodwin L."/>
            <person name="Pennacchio L."/>
            <person name="Nolan M."/>
            <person name="Cook A.M."/>
            <person name="Kjelleberg S."/>
            <person name="Thomas T."/>
        </authorList>
    </citation>
    <scope>NUCLEOTIDE SEQUENCE [LARGE SCALE GENOMIC DNA]</scope>
    <source>
        <strain evidence="3">DS-1 / DSM 13023 / NCIMB 13966</strain>
    </source>
</reference>
<dbReference type="eggNOG" id="COG3668">
    <property type="taxonomic scope" value="Bacteria"/>
</dbReference>
<dbReference type="Proteomes" id="UP000006377">
    <property type="component" value="Chromosome"/>
</dbReference>
<dbReference type="Gene3D" id="3.30.2310.20">
    <property type="entry name" value="RelE-like"/>
    <property type="match status" value="1"/>
</dbReference>
<evidence type="ECO:0000313" key="2">
    <source>
        <dbReference type="EMBL" id="ABS62669.1"/>
    </source>
</evidence>
<protein>
    <submittedName>
        <fullName evidence="2">Plasmid stabilization system</fullName>
    </submittedName>
</protein>